<evidence type="ECO:0000313" key="3">
    <source>
        <dbReference type="Proteomes" id="UP000053263"/>
    </source>
</evidence>
<accession>A0A0C9T7W6</accession>
<reference evidence="2 3" key="1">
    <citation type="submission" date="2014-06" db="EMBL/GenBank/DDBJ databases">
        <title>Evolutionary Origins and Diversification of the Mycorrhizal Mutualists.</title>
        <authorList>
            <consortium name="DOE Joint Genome Institute"/>
            <consortium name="Mycorrhizal Genomics Consortium"/>
            <person name="Kohler A."/>
            <person name="Kuo A."/>
            <person name="Nagy L.G."/>
            <person name="Floudas D."/>
            <person name="Copeland A."/>
            <person name="Barry K.W."/>
            <person name="Cichocki N."/>
            <person name="Veneault-Fourrey C."/>
            <person name="LaButti K."/>
            <person name="Lindquist E.A."/>
            <person name="Lipzen A."/>
            <person name="Lundell T."/>
            <person name="Morin E."/>
            <person name="Murat C."/>
            <person name="Riley R."/>
            <person name="Ohm R."/>
            <person name="Sun H."/>
            <person name="Tunlid A."/>
            <person name="Henrissat B."/>
            <person name="Grigoriev I.V."/>
            <person name="Hibbett D.S."/>
            <person name="Martin F."/>
        </authorList>
    </citation>
    <scope>NUCLEOTIDE SEQUENCE [LARGE SCALE GENOMIC DNA]</scope>
    <source>
        <strain evidence="2 3">FD-325 SS-3</strain>
    </source>
</reference>
<name>A0A0C9T7W6_PLICR</name>
<gene>
    <name evidence="2" type="ORF">PLICRDRAFT_375281</name>
</gene>
<organism evidence="2 3">
    <name type="scientific">Plicaturopsis crispa FD-325 SS-3</name>
    <dbReference type="NCBI Taxonomy" id="944288"/>
    <lineage>
        <taxon>Eukaryota</taxon>
        <taxon>Fungi</taxon>
        <taxon>Dikarya</taxon>
        <taxon>Basidiomycota</taxon>
        <taxon>Agaricomycotina</taxon>
        <taxon>Agaricomycetes</taxon>
        <taxon>Agaricomycetidae</taxon>
        <taxon>Amylocorticiales</taxon>
        <taxon>Amylocorticiaceae</taxon>
        <taxon>Plicatura</taxon>
        <taxon>Plicaturopsis crispa</taxon>
    </lineage>
</organism>
<dbReference type="Proteomes" id="UP000053263">
    <property type="component" value="Unassembled WGS sequence"/>
</dbReference>
<feature type="compositionally biased region" description="Basic residues" evidence="1">
    <location>
        <begin position="331"/>
        <end position="349"/>
    </location>
</feature>
<dbReference type="AlphaFoldDB" id="A0A0C9T7W6"/>
<protein>
    <submittedName>
        <fullName evidence="2">Uncharacterized protein</fullName>
    </submittedName>
</protein>
<feature type="region of interest" description="Disordered" evidence="1">
    <location>
        <begin position="267"/>
        <end position="367"/>
    </location>
</feature>
<evidence type="ECO:0000256" key="1">
    <source>
        <dbReference type="SAM" id="MobiDB-lite"/>
    </source>
</evidence>
<feature type="compositionally biased region" description="Basic and acidic residues" evidence="1">
    <location>
        <begin position="99"/>
        <end position="108"/>
    </location>
</feature>
<proteinExistence type="predicted"/>
<feature type="compositionally biased region" description="Basic and acidic residues" evidence="1">
    <location>
        <begin position="116"/>
        <end position="129"/>
    </location>
</feature>
<sequence>MAEAADTAAGTGICTAVNESTGKTCACQCYTEHDNLATGQPVTCRECCHGRSLHCGSSPSLGGSSAPVTDMLRSLVSPEAYEHARRETNKGFRPSSDNQDTKKGDLKSKAKKPSKGMKDNKGMKDDGAQKVEGGVKLAGIILFPAGLDENGDLRRTRAPDMGDIDRLEAGGLAITNTSGPIVFGRAWDRQRMDSFLREKLPDGFATLDTFNEVADKPPYVLLFKQGRHLRVVKKVVDGSSANFYKHRSSSAEYFLYLGTVREFTVEDTPGGRCLARPVLSDSSESPGSSGEESGGSTNDTPSTSTKHRTQKGDRRSKRGSHGRPRESVRDRLRHNAKLMKQKKTTKRPRSPLFDLTDDEHPQQSVRD</sequence>
<dbReference type="OrthoDB" id="3062651at2759"/>
<feature type="region of interest" description="Disordered" evidence="1">
    <location>
        <begin position="79"/>
        <end position="129"/>
    </location>
</feature>
<evidence type="ECO:0000313" key="2">
    <source>
        <dbReference type="EMBL" id="KII84218.1"/>
    </source>
</evidence>
<keyword evidence="3" id="KW-1185">Reference proteome</keyword>
<feature type="compositionally biased region" description="Basic and acidic residues" evidence="1">
    <location>
        <begin position="80"/>
        <end position="90"/>
    </location>
</feature>
<dbReference type="EMBL" id="KN832572">
    <property type="protein sequence ID" value="KII84218.1"/>
    <property type="molecule type" value="Genomic_DNA"/>
</dbReference>
<feature type="compositionally biased region" description="Low complexity" evidence="1">
    <location>
        <begin position="280"/>
        <end position="296"/>
    </location>
</feature>
<dbReference type="HOGENOM" id="CLU_754635_0_0_1"/>
<feature type="compositionally biased region" description="Basic residues" evidence="1">
    <location>
        <begin position="305"/>
        <end position="322"/>
    </location>
</feature>
<feature type="compositionally biased region" description="Basic and acidic residues" evidence="1">
    <location>
        <begin position="358"/>
        <end position="367"/>
    </location>
</feature>